<dbReference type="Pfam" id="PF00440">
    <property type="entry name" value="TetR_N"/>
    <property type="match status" value="1"/>
</dbReference>
<evidence type="ECO:0000313" key="5">
    <source>
        <dbReference type="Proteomes" id="UP000029843"/>
    </source>
</evidence>
<evidence type="ECO:0000256" key="2">
    <source>
        <dbReference type="PROSITE-ProRule" id="PRU00335"/>
    </source>
</evidence>
<dbReference type="PATRIC" id="fig|28229.4.peg.1391"/>
<evidence type="ECO:0000256" key="1">
    <source>
        <dbReference type="ARBA" id="ARBA00023125"/>
    </source>
</evidence>
<reference evidence="4 5" key="1">
    <citation type="submission" date="2014-08" db="EMBL/GenBank/DDBJ databases">
        <title>Genomic and Phenotypic Diversity of Colwellia psychrerythraea strains from Disparate Marine Basins.</title>
        <authorList>
            <person name="Techtmann S.M."/>
            <person name="Stelling S.C."/>
            <person name="Utturkar S.M."/>
            <person name="Alshibli N."/>
            <person name="Harris A."/>
            <person name="Brown S.D."/>
            <person name="Hazen T.C."/>
        </authorList>
    </citation>
    <scope>NUCLEOTIDE SEQUENCE [LARGE SCALE GENOMIC DNA]</scope>
    <source>
        <strain evidence="4 5">ND2E</strain>
    </source>
</reference>
<accession>A0A099KRQ5</accession>
<name>A0A099KRQ5_COLPS</name>
<dbReference type="OrthoDB" id="9809265at2"/>
<comment type="caution">
    <text evidence="4">The sequence shown here is derived from an EMBL/GenBank/DDBJ whole genome shotgun (WGS) entry which is preliminary data.</text>
</comment>
<evidence type="ECO:0000259" key="3">
    <source>
        <dbReference type="PROSITE" id="PS50977"/>
    </source>
</evidence>
<dbReference type="InterPro" id="IPR001647">
    <property type="entry name" value="HTH_TetR"/>
</dbReference>
<sequence>MARPSMAGQRKEEILDALEQCILDKGIQATSLENIAETAKMKRTILRHYIGNRDDIICALSARWTSKYTQQWQDLLSYLPTSNRAEALIESIFSNRSKDMMDNTIIGEAIFSEAKRLETIKLHQKQIMQEFIQHLVNEFSTQYPAVKQEKIELIAYGIYANYLMSESLLPLGMYDEMYKLKQTSILLSLQLLTKD</sequence>
<dbReference type="Proteomes" id="UP000029843">
    <property type="component" value="Unassembled WGS sequence"/>
</dbReference>
<dbReference type="RefSeq" id="WP_033093156.1">
    <property type="nucleotide sequence ID" value="NZ_JQED01000012.1"/>
</dbReference>
<dbReference type="PROSITE" id="PS50977">
    <property type="entry name" value="HTH_TETR_2"/>
    <property type="match status" value="1"/>
</dbReference>
<dbReference type="GO" id="GO:0003677">
    <property type="term" value="F:DNA binding"/>
    <property type="evidence" value="ECO:0007669"/>
    <property type="project" value="UniProtKB-UniRule"/>
</dbReference>
<gene>
    <name evidence="4" type="ORF">ND2E_2364</name>
</gene>
<feature type="domain" description="HTH tetR-type" evidence="3">
    <location>
        <begin position="8"/>
        <end position="68"/>
    </location>
</feature>
<evidence type="ECO:0000313" key="4">
    <source>
        <dbReference type="EMBL" id="KGJ93439.1"/>
    </source>
</evidence>
<dbReference type="EMBL" id="JQED01000012">
    <property type="protein sequence ID" value="KGJ93439.1"/>
    <property type="molecule type" value="Genomic_DNA"/>
</dbReference>
<feature type="DNA-binding region" description="H-T-H motif" evidence="2">
    <location>
        <begin position="31"/>
        <end position="50"/>
    </location>
</feature>
<dbReference type="SUPFAM" id="SSF46689">
    <property type="entry name" value="Homeodomain-like"/>
    <property type="match status" value="1"/>
</dbReference>
<dbReference type="InterPro" id="IPR009057">
    <property type="entry name" value="Homeodomain-like_sf"/>
</dbReference>
<keyword evidence="1 2" id="KW-0238">DNA-binding</keyword>
<proteinExistence type="predicted"/>
<organism evidence="4 5">
    <name type="scientific">Colwellia psychrerythraea</name>
    <name type="common">Vibrio psychroerythus</name>
    <dbReference type="NCBI Taxonomy" id="28229"/>
    <lineage>
        <taxon>Bacteria</taxon>
        <taxon>Pseudomonadati</taxon>
        <taxon>Pseudomonadota</taxon>
        <taxon>Gammaproteobacteria</taxon>
        <taxon>Alteromonadales</taxon>
        <taxon>Colwelliaceae</taxon>
        <taxon>Colwellia</taxon>
    </lineage>
</organism>
<protein>
    <submittedName>
        <fullName evidence="4">Transcriptional regulator, TetR family</fullName>
    </submittedName>
</protein>
<dbReference type="Gene3D" id="1.10.357.10">
    <property type="entry name" value="Tetracycline Repressor, domain 2"/>
    <property type="match status" value="1"/>
</dbReference>
<dbReference type="AlphaFoldDB" id="A0A099KRQ5"/>